<dbReference type="GO" id="GO:0000271">
    <property type="term" value="P:polysaccharide biosynthetic process"/>
    <property type="evidence" value="ECO:0007669"/>
    <property type="project" value="TreeGrafter"/>
</dbReference>
<dbReference type="Pfam" id="PF00908">
    <property type="entry name" value="dTDP_sugar_isom"/>
    <property type="match status" value="1"/>
</dbReference>
<sequence>MHISETAVPGAYVITPRHLVDERGAFFEHFRSDLLADTLGHPFVPRQINYSVSHRNTLRGLHSVAIPPGQAKYVTCVRGALRDIVVDLRVGSPAFGTYQTTLLDAESGRALYIPEGVGHGFLALDDDTCICYVLSSEHVPGTQIDIDPLDPDLALPWGFDEPPLMSRKDANAPSVAEAEAAGVLARWPVAARGTQSNAVRNSLT</sequence>
<evidence type="ECO:0000313" key="5">
    <source>
        <dbReference type="Proteomes" id="UP000184286"/>
    </source>
</evidence>
<dbReference type="InterPro" id="IPR011051">
    <property type="entry name" value="RmlC_Cupin_sf"/>
</dbReference>
<proteinExistence type="inferred from homology"/>
<dbReference type="GO" id="GO:0019305">
    <property type="term" value="P:dTDP-rhamnose biosynthetic process"/>
    <property type="evidence" value="ECO:0007669"/>
    <property type="project" value="TreeGrafter"/>
</dbReference>
<comment type="similarity">
    <text evidence="1">Belongs to the dTDP-4-dehydrorhamnose 3,5-epimerase family.</text>
</comment>
<protein>
    <submittedName>
        <fullName evidence="4">dTDP-4-dehydrorhamnose 3,5-epimerase</fullName>
    </submittedName>
</protein>
<accession>A0A1V6MND2</accession>
<dbReference type="RefSeq" id="WP_073493416.1">
    <property type="nucleotide sequence ID" value="NZ_MPOH02000016.1"/>
</dbReference>
<dbReference type="Gene3D" id="2.60.120.10">
    <property type="entry name" value="Jelly Rolls"/>
    <property type="match status" value="1"/>
</dbReference>
<reference evidence="5" key="1">
    <citation type="submission" date="2016-11" db="EMBL/GenBank/DDBJ databases">
        <authorList>
            <person name="Schniete J.K."/>
            <person name="Salih T."/>
            <person name="Algora Gallardo L."/>
            <person name="Martinez Fernandez S."/>
            <person name="Herron P.R."/>
        </authorList>
    </citation>
    <scope>NUCLEOTIDE SEQUENCE [LARGE SCALE GENOMIC DNA]</scope>
    <source>
        <strain evidence="5">DSM 41896</strain>
    </source>
</reference>
<evidence type="ECO:0000256" key="1">
    <source>
        <dbReference type="ARBA" id="ARBA00010154"/>
    </source>
</evidence>
<dbReference type="OrthoDB" id="9800680at2"/>
<feature type="active site" description="Proton acceptor" evidence="3">
    <location>
        <position position="62"/>
    </location>
</feature>
<evidence type="ECO:0000256" key="2">
    <source>
        <dbReference type="ARBA" id="ARBA00023235"/>
    </source>
</evidence>
<dbReference type="SUPFAM" id="SSF51182">
    <property type="entry name" value="RmlC-like cupins"/>
    <property type="match status" value="1"/>
</dbReference>
<organism evidence="4 5">
    <name type="scientific">Streptomyces phaeoluteigriseus</name>
    <dbReference type="NCBI Taxonomy" id="114686"/>
    <lineage>
        <taxon>Bacteria</taxon>
        <taxon>Bacillati</taxon>
        <taxon>Actinomycetota</taxon>
        <taxon>Actinomycetes</taxon>
        <taxon>Kitasatosporales</taxon>
        <taxon>Streptomycetaceae</taxon>
        <taxon>Streptomyces</taxon>
        <taxon>Streptomyces aurantiacus group</taxon>
    </lineage>
</organism>
<reference evidence="4 5" key="2">
    <citation type="submission" date="2017-02" db="EMBL/GenBank/DDBJ databases">
        <title>Draft genome sequence of Streptomyces phaeoluteigriseus type strain DSM41896.</title>
        <authorList>
            <person name="Salih T.S."/>
            <person name="Algora Gallardo L."/>
            <person name="Melo Santos T."/>
            <person name="Filgueira Martinez S."/>
            <person name="Herron P.R."/>
        </authorList>
    </citation>
    <scope>NUCLEOTIDE SEQUENCE [LARGE SCALE GENOMIC DNA]</scope>
    <source>
        <strain evidence="4 5">DSM 41896</strain>
    </source>
</reference>
<dbReference type="GO" id="GO:0005829">
    <property type="term" value="C:cytosol"/>
    <property type="evidence" value="ECO:0007669"/>
    <property type="project" value="TreeGrafter"/>
</dbReference>
<keyword evidence="2" id="KW-0413">Isomerase</keyword>
<dbReference type="GO" id="GO:0008830">
    <property type="term" value="F:dTDP-4-dehydrorhamnose 3,5-epimerase activity"/>
    <property type="evidence" value="ECO:0007669"/>
    <property type="project" value="InterPro"/>
</dbReference>
<dbReference type="Proteomes" id="UP000184286">
    <property type="component" value="Unassembled WGS sequence"/>
</dbReference>
<dbReference type="EMBL" id="MPOH02000016">
    <property type="protein sequence ID" value="OQD53888.1"/>
    <property type="molecule type" value="Genomic_DNA"/>
</dbReference>
<name>A0A1V6MND2_9ACTN</name>
<dbReference type="InterPro" id="IPR000888">
    <property type="entry name" value="RmlC-like"/>
</dbReference>
<dbReference type="STRING" id="114686.BM536_027035"/>
<dbReference type="CDD" id="cd00438">
    <property type="entry name" value="cupin_RmlC"/>
    <property type="match status" value="1"/>
</dbReference>
<gene>
    <name evidence="4" type="ORF">BM536_027035</name>
</gene>
<dbReference type="PANTHER" id="PTHR21047">
    <property type="entry name" value="DTDP-6-DEOXY-D-GLUCOSE-3,5 EPIMERASE"/>
    <property type="match status" value="1"/>
</dbReference>
<dbReference type="PANTHER" id="PTHR21047:SF2">
    <property type="entry name" value="THYMIDINE DIPHOSPHO-4-KETO-RHAMNOSE 3,5-EPIMERASE"/>
    <property type="match status" value="1"/>
</dbReference>
<dbReference type="AlphaFoldDB" id="A0A1V6MND2"/>
<evidence type="ECO:0000313" key="4">
    <source>
        <dbReference type="EMBL" id="OQD53888.1"/>
    </source>
</evidence>
<feature type="active site" description="Proton donor" evidence="3">
    <location>
        <position position="132"/>
    </location>
</feature>
<comment type="caution">
    <text evidence="4">The sequence shown here is derived from an EMBL/GenBank/DDBJ whole genome shotgun (WGS) entry which is preliminary data.</text>
</comment>
<dbReference type="InterPro" id="IPR014710">
    <property type="entry name" value="RmlC-like_jellyroll"/>
</dbReference>
<evidence type="ECO:0000256" key="3">
    <source>
        <dbReference type="PIRSR" id="PIRSR600888-1"/>
    </source>
</evidence>